<proteinExistence type="predicted"/>
<evidence type="ECO:0000256" key="1">
    <source>
        <dbReference type="SAM" id="Coils"/>
    </source>
</evidence>
<sequence>MVKIPDSLFSPLFKEYPDLWDNNRGNNLCRVTCKKLADRLTQEIGDLVTTQDVVKKIYAIRYSLKRVDRRRSGQTRMTDYIWYARKLGLAWAVRTIRGHIRDCKNMEIDSEDEEPFLRFNVEKNETDGPTTMVNLISPDLFSNDSDISGSSVLDHVLEEANADMEIYKNQIAAYTAQLEEANADMEILKPPIAAFEAQLEPKPDNVVADIEELRKVVKCLTTEGKIVQMSFDEMFTNNLAVYSRRTDTLIGCQYADGKQKETYPHKTMLVFGLRSLATAFNLILSNIDMVKQIGLDVRAVVRDRNNACGKFMGKLPSSIVHLYDYIHILKNLKDNGAKFKDKYDYSILTKLYKLEELTSKFWILRGAIVNGGVPWYLPELMQFFNNPTTGILEARIKEGWTTSNVKNPNYTENHDTEPCCKYPEIYRAPAEDNILLDITEKIKSIRNSNCRIYGSVKELRKSCIIF</sequence>
<dbReference type="Proteomes" id="UP000092460">
    <property type="component" value="Unassembled WGS sequence"/>
</dbReference>
<dbReference type="EnsemblMetazoa" id="GPPI047433-RA">
    <property type="protein sequence ID" value="GPPI047433-PA"/>
    <property type="gene ID" value="GPPI047433"/>
</dbReference>
<accession>A0A1B0C2K3</accession>
<organism evidence="2 3">
    <name type="scientific">Glossina palpalis gambiensis</name>
    <dbReference type="NCBI Taxonomy" id="67801"/>
    <lineage>
        <taxon>Eukaryota</taxon>
        <taxon>Metazoa</taxon>
        <taxon>Ecdysozoa</taxon>
        <taxon>Arthropoda</taxon>
        <taxon>Hexapoda</taxon>
        <taxon>Insecta</taxon>
        <taxon>Pterygota</taxon>
        <taxon>Neoptera</taxon>
        <taxon>Endopterygota</taxon>
        <taxon>Diptera</taxon>
        <taxon>Brachycera</taxon>
        <taxon>Muscomorpha</taxon>
        <taxon>Hippoboscoidea</taxon>
        <taxon>Glossinidae</taxon>
        <taxon>Glossina</taxon>
    </lineage>
</organism>
<protein>
    <submittedName>
        <fullName evidence="2">Uncharacterized protein</fullName>
    </submittedName>
</protein>
<reference evidence="3" key="1">
    <citation type="submission" date="2015-01" db="EMBL/GenBank/DDBJ databases">
        <authorList>
            <person name="Aksoy S."/>
            <person name="Warren W."/>
            <person name="Wilson R.K."/>
        </authorList>
    </citation>
    <scope>NUCLEOTIDE SEQUENCE [LARGE SCALE GENOMIC DNA]</scope>
    <source>
        <strain evidence="3">IAEA</strain>
    </source>
</reference>
<keyword evidence="3" id="KW-1185">Reference proteome</keyword>
<reference evidence="2" key="2">
    <citation type="submission" date="2020-05" db="UniProtKB">
        <authorList>
            <consortium name="EnsemblMetazoa"/>
        </authorList>
    </citation>
    <scope>IDENTIFICATION</scope>
    <source>
        <strain evidence="2">IAEA</strain>
    </source>
</reference>
<name>A0A1B0C2K3_9MUSC</name>
<evidence type="ECO:0000313" key="3">
    <source>
        <dbReference type="Proteomes" id="UP000092460"/>
    </source>
</evidence>
<dbReference type="VEuPathDB" id="VectorBase:GPPI047433"/>
<feature type="coiled-coil region" evidence="1">
    <location>
        <begin position="157"/>
        <end position="184"/>
    </location>
</feature>
<dbReference type="EMBL" id="JXJN01024565">
    <property type="status" value="NOT_ANNOTATED_CDS"/>
    <property type="molecule type" value="Genomic_DNA"/>
</dbReference>
<keyword evidence="1" id="KW-0175">Coiled coil</keyword>
<evidence type="ECO:0000313" key="2">
    <source>
        <dbReference type="EnsemblMetazoa" id="GPPI047433-PA"/>
    </source>
</evidence>
<dbReference type="AlphaFoldDB" id="A0A1B0C2K3"/>